<comment type="function">
    <text evidence="7">Plays a role in autophagy. Functions at the preautophagosomal structure (PAS) in order to form normal autophagosomes under starvation conditions. Also plays a role in mitophagy and regulation of filamentous growth.</text>
</comment>
<dbReference type="EMBL" id="JNVN01003569">
    <property type="protein sequence ID" value="KHJ30813.1"/>
    <property type="molecule type" value="Genomic_DNA"/>
</dbReference>
<evidence type="ECO:0000256" key="3">
    <source>
        <dbReference type="ARBA" id="ARBA00013784"/>
    </source>
</evidence>
<evidence type="ECO:0000256" key="6">
    <source>
        <dbReference type="ARBA" id="ARBA00023006"/>
    </source>
</evidence>
<keyword evidence="11" id="KW-1185">Reference proteome</keyword>
<evidence type="ECO:0000256" key="2">
    <source>
        <dbReference type="ARBA" id="ARBA00010082"/>
    </source>
</evidence>
<evidence type="ECO:0000313" key="11">
    <source>
        <dbReference type="Proteomes" id="UP000030854"/>
    </source>
</evidence>
<evidence type="ECO:0000259" key="9">
    <source>
        <dbReference type="Pfam" id="PF18388"/>
    </source>
</evidence>
<dbReference type="Proteomes" id="UP000030854">
    <property type="component" value="Unassembled WGS sequence"/>
</dbReference>
<evidence type="ECO:0000256" key="1">
    <source>
        <dbReference type="ARBA" id="ARBA00004329"/>
    </source>
</evidence>
<dbReference type="PANTHER" id="PTHR40012:SF1">
    <property type="entry name" value="AUTOPHAGY-RELATED PROTEIN 29"/>
    <property type="match status" value="1"/>
</dbReference>
<comment type="similarity">
    <text evidence="2">Belongs to the ATG29 family.</text>
</comment>
<accession>A0A0B1NXZ6</accession>
<dbReference type="InterPro" id="IPR039113">
    <property type="entry name" value="ATG29"/>
</dbReference>
<dbReference type="InterPro" id="IPR039362">
    <property type="entry name" value="ATG29_sf"/>
</dbReference>
<evidence type="ECO:0000313" key="10">
    <source>
        <dbReference type="EMBL" id="KHJ30813.1"/>
    </source>
</evidence>
<evidence type="ECO:0000256" key="8">
    <source>
        <dbReference type="SAM" id="MobiDB-lite"/>
    </source>
</evidence>
<name>A0A0B1NXZ6_UNCNE</name>
<dbReference type="GO" id="GO:0000407">
    <property type="term" value="C:phagophore assembly site"/>
    <property type="evidence" value="ECO:0007669"/>
    <property type="project" value="UniProtKB-SubCell"/>
</dbReference>
<dbReference type="STRING" id="52586.A0A0B1NXZ6"/>
<dbReference type="FunFam" id="1.10.10.2570:FF:000001">
    <property type="entry name" value="Autophagy-related protein 29"/>
    <property type="match status" value="1"/>
</dbReference>
<dbReference type="GO" id="GO:0015031">
    <property type="term" value="P:protein transport"/>
    <property type="evidence" value="ECO:0007669"/>
    <property type="project" value="UniProtKB-KW"/>
</dbReference>
<evidence type="ECO:0000256" key="4">
    <source>
        <dbReference type="ARBA" id="ARBA00022448"/>
    </source>
</evidence>
<reference evidence="10 11" key="1">
    <citation type="journal article" date="2014" name="BMC Genomics">
        <title>Adaptive genomic structural variation in the grape powdery mildew pathogen, Erysiphe necator.</title>
        <authorList>
            <person name="Jones L."/>
            <person name="Riaz S."/>
            <person name="Morales-Cruz A."/>
            <person name="Amrine K.C."/>
            <person name="McGuire B."/>
            <person name="Gubler W.D."/>
            <person name="Walker M.A."/>
            <person name="Cantu D."/>
        </authorList>
    </citation>
    <scope>NUCLEOTIDE SEQUENCE [LARGE SCALE GENOMIC DNA]</scope>
    <source>
        <strain evidence="11">c</strain>
    </source>
</reference>
<keyword evidence="5" id="KW-0653">Protein transport</keyword>
<organism evidence="10 11">
    <name type="scientific">Uncinula necator</name>
    <name type="common">Grape powdery mildew</name>
    <dbReference type="NCBI Taxonomy" id="52586"/>
    <lineage>
        <taxon>Eukaryota</taxon>
        <taxon>Fungi</taxon>
        <taxon>Dikarya</taxon>
        <taxon>Ascomycota</taxon>
        <taxon>Pezizomycotina</taxon>
        <taxon>Leotiomycetes</taxon>
        <taxon>Erysiphales</taxon>
        <taxon>Erysiphaceae</taxon>
        <taxon>Erysiphe</taxon>
    </lineage>
</organism>
<dbReference type="Gene3D" id="1.10.10.2570">
    <property type="match status" value="1"/>
</dbReference>
<feature type="compositionally biased region" description="Polar residues" evidence="8">
    <location>
        <begin position="165"/>
        <end position="175"/>
    </location>
</feature>
<dbReference type="GO" id="GO:0000045">
    <property type="term" value="P:autophagosome assembly"/>
    <property type="evidence" value="ECO:0007669"/>
    <property type="project" value="InterPro"/>
</dbReference>
<sequence>MTVELEQTAHLTLTNMAAHEPQYIVFIRVPFPRSDFVDPPFVDWDAAKDKQLWKILSNTSKNSNIDWNKLAMKFDVPLTFLLQQIACLYEQQMQQVKAQIRKVRETKGLSVSPVVPGAKSDSGGEIVKGSQVAVGIAQETVHSTRTGPSIGSRISPILPHRKDTTGQITTSNNAIHLTAPLGSRKRSDNTAIESLELSPRPHSSTLYQESASPKLQVRLSSGANLLPQTSPSEIQSSSESSSTESSSDSELSTLKSVLRRPTRFTPKPGHDKYAHDEEDELVFMPLAKEGMTYQNLISNTDSINKKVSKPELDTSTDIAQQPDLSNLLMSQIKGKGREVIDAAPSMGSSFSDLEDTSITQSALEEALASKMQAGGMASRMSSISQALRSKYL</sequence>
<dbReference type="OMA" id="WNASKDQ"/>
<dbReference type="PANTHER" id="PTHR40012">
    <property type="entry name" value="AUTOPHAGY-RELATED PROTEIN 29"/>
    <property type="match status" value="1"/>
</dbReference>
<dbReference type="InterPro" id="IPR040666">
    <property type="entry name" value="Atg29_N"/>
</dbReference>
<protein>
    <recommendedName>
        <fullName evidence="3">Autophagy-related protein 29</fullName>
    </recommendedName>
</protein>
<keyword evidence="6" id="KW-0072">Autophagy</keyword>
<feature type="domain" description="Atg29 N-terminal" evidence="9">
    <location>
        <begin position="23"/>
        <end position="76"/>
    </location>
</feature>
<feature type="region of interest" description="Disordered" evidence="8">
    <location>
        <begin position="143"/>
        <end position="189"/>
    </location>
</feature>
<proteinExistence type="inferred from homology"/>
<evidence type="ECO:0000256" key="7">
    <source>
        <dbReference type="ARBA" id="ARBA00060351"/>
    </source>
</evidence>
<feature type="compositionally biased region" description="Low complexity" evidence="8">
    <location>
        <begin position="230"/>
        <end position="252"/>
    </location>
</feature>
<dbReference type="Pfam" id="PF18388">
    <property type="entry name" value="ATG29_N"/>
    <property type="match status" value="1"/>
</dbReference>
<keyword evidence="4" id="KW-0813">Transport</keyword>
<comment type="subcellular location">
    <subcellularLocation>
        <location evidence="1">Preautophagosomal structure</location>
    </subcellularLocation>
</comment>
<feature type="region of interest" description="Disordered" evidence="8">
    <location>
        <begin position="224"/>
        <end position="276"/>
    </location>
</feature>
<gene>
    <name evidence="10" type="ORF">EV44_g2511</name>
</gene>
<comment type="caution">
    <text evidence="10">The sequence shown here is derived from an EMBL/GenBank/DDBJ whole genome shotgun (WGS) entry which is preliminary data.</text>
</comment>
<evidence type="ECO:0000256" key="5">
    <source>
        <dbReference type="ARBA" id="ARBA00022927"/>
    </source>
</evidence>
<dbReference type="HOGENOM" id="CLU_027589_1_0_1"/>
<dbReference type="AlphaFoldDB" id="A0A0B1NXZ6"/>